<name>A0A7S2R219_9STRA</name>
<dbReference type="InterPro" id="IPR023796">
    <property type="entry name" value="Serpin_dom"/>
</dbReference>
<protein>
    <recommendedName>
        <fullName evidence="3">Serpin domain-containing protein</fullName>
    </recommendedName>
</protein>
<dbReference type="SMART" id="SM00093">
    <property type="entry name" value="SERPIN"/>
    <property type="match status" value="1"/>
</dbReference>
<organism evidence="4">
    <name type="scientific">Eucampia antarctica</name>
    <dbReference type="NCBI Taxonomy" id="49252"/>
    <lineage>
        <taxon>Eukaryota</taxon>
        <taxon>Sar</taxon>
        <taxon>Stramenopiles</taxon>
        <taxon>Ochrophyta</taxon>
        <taxon>Bacillariophyta</taxon>
        <taxon>Mediophyceae</taxon>
        <taxon>Biddulphiophycidae</taxon>
        <taxon>Hemiaulales</taxon>
        <taxon>Hemiaulaceae</taxon>
        <taxon>Eucampia</taxon>
    </lineage>
</organism>
<comment type="similarity">
    <text evidence="1 2">Belongs to the serpin family.</text>
</comment>
<evidence type="ECO:0000256" key="2">
    <source>
        <dbReference type="RuleBase" id="RU000411"/>
    </source>
</evidence>
<dbReference type="GO" id="GO:0005615">
    <property type="term" value="C:extracellular space"/>
    <property type="evidence" value="ECO:0007669"/>
    <property type="project" value="InterPro"/>
</dbReference>
<dbReference type="Pfam" id="PF00079">
    <property type="entry name" value="Serpin"/>
    <property type="match status" value="1"/>
</dbReference>
<dbReference type="InterPro" id="IPR023795">
    <property type="entry name" value="Serpin_CS"/>
</dbReference>
<dbReference type="PANTHER" id="PTHR11461:SF211">
    <property type="entry name" value="GH10112P-RELATED"/>
    <property type="match status" value="1"/>
</dbReference>
<accession>A0A7S2R219</accession>
<sequence>MAAVIDPDMFANLAPFAFHLFSALATSTTSSENILLSPLSIASSLAMVWAGVTKSSTADLEFQKVMGVALQKHIPNLLSLLHVQSSDSMLSMANSLWSSKSVHPLYLSDVKNYASVETTLPSTFDPINDWVSTNTHGKIPQLFEANTALDPLTVAIAVNAIHFQGSWMSSFDPKRTTPGRFRTLQNEDVTANFMTKSMMLPVADSVTELGGASVVRLDYGMETKESCEGAQCEEDHEVEAKFCALFVLPDENTQTSLQNAISGLSEIASWREVLKVQNKKSGPNSFFSKKTVSLSLPKFKLTQGPQSLKPILEKAGLSAVFQGSNQFLQMTPNDPDTHLDDVVAAATLEVTEEGTVATAATGAIMMSRSLPYRMEFNRPFIMMVMHVQTGTPLFITQLTYPDFI</sequence>
<dbReference type="SUPFAM" id="SSF56574">
    <property type="entry name" value="Serpins"/>
    <property type="match status" value="1"/>
</dbReference>
<evidence type="ECO:0000259" key="3">
    <source>
        <dbReference type="SMART" id="SM00093"/>
    </source>
</evidence>
<dbReference type="InterPro" id="IPR036186">
    <property type="entry name" value="Serpin_sf"/>
</dbReference>
<dbReference type="Gene3D" id="2.30.39.10">
    <property type="entry name" value="Alpha-1-antitrypsin, domain 1"/>
    <property type="match status" value="1"/>
</dbReference>
<dbReference type="AlphaFoldDB" id="A0A7S2R219"/>
<dbReference type="EMBL" id="HBHI01004560">
    <property type="protein sequence ID" value="CAD9658507.1"/>
    <property type="molecule type" value="Transcribed_RNA"/>
</dbReference>
<dbReference type="CDD" id="cd00172">
    <property type="entry name" value="serpin"/>
    <property type="match status" value="1"/>
</dbReference>
<dbReference type="InterPro" id="IPR000215">
    <property type="entry name" value="Serpin_fam"/>
</dbReference>
<gene>
    <name evidence="4" type="ORF">EANT1437_LOCUS2309</name>
</gene>
<dbReference type="PANTHER" id="PTHR11461">
    <property type="entry name" value="SERINE PROTEASE INHIBITOR, SERPIN"/>
    <property type="match status" value="1"/>
</dbReference>
<proteinExistence type="inferred from homology"/>
<dbReference type="InterPro" id="IPR042178">
    <property type="entry name" value="Serpin_sf_1"/>
</dbReference>
<dbReference type="Gene3D" id="3.30.497.10">
    <property type="entry name" value="Antithrombin, subunit I, domain 2"/>
    <property type="match status" value="1"/>
</dbReference>
<feature type="domain" description="Serpin" evidence="3">
    <location>
        <begin position="18"/>
        <end position="401"/>
    </location>
</feature>
<reference evidence="4" key="1">
    <citation type="submission" date="2021-01" db="EMBL/GenBank/DDBJ databases">
        <authorList>
            <person name="Corre E."/>
            <person name="Pelletier E."/>
            <person name="Niang G."/>
            <person name="Scheremetjew M."/>
            <person name="Finn R."/>
            <person name="Kale V."/>
            <person name="Holt S."/>
            <person name="Cochrane G."/>
            <person name="Meng A."/>
            <person name="Brown T."/>
            <person name="Cohen L."/>
        </authorList>
    </citation>
    <scope>NUCLEOTIDE SEQUENCE</scope>
    <source>
        <strain evidence="4">CCMP1452</strain>
    </source>
</reference>
<dbReference type="InterPro" id="IPR042185">
    <property type="entry name" value="Serpin_sf_2"/>
</dbReference>
<evidence type="ECO:0000313" key="4">
    <source>
        <dbReference type="EMBL" id="CAD9658507.1"/>
    </source>
</evidence>
<evidence type="ECO:0000256" key="1">
    <source>
        <dbReference type="ARBA" id="ARBA00009500"/>
    </source>
</evidence>
<dbReference type="PROSITE" id="PS00284">
    <property type="entry name" value="SERPIN"/>
    <property type="match status" value="1"/>
</dbReference>
<dbReference type="GO" id="GO:0004867">
    <property type="term" value="F:serine-type endopeptidase inhibitor activity"/>
    <property type="evidence" value="ECO:0007669"/>
    <property type="project" value="InterPro"/>
</dbReference>